<sequence length="176" mass="18574">MTALIVFMLVMAAVMFVFGCVDQRRLYWKADAWQYRNPGANEPSDAALGVRRASFFIGAVVLLAGAGILKAADASAVYSTADVHSVAQAAASKLDRDSTSGIGSSFSATSGIYDAVNEEGNGNVEIRSAGGDKYELTNRKGRNPVCLTVSVENDLDLGGDEPWSHSVTTSVDDGRC</sequence>
<feature type="domain" description="DUF6199" evidence="1">
    <location>
        <begin position="9"/>
        <end position="69"/>
    </location>
</feature>
<dbReference type="InterPro" id="IPR045679">
    <property type="entry name" value="DUF6199"/>
</dbReference>
<accession>A0A5C4J7L5</accession>
<dbReference type="RefSeq" id="WP_138647321.1">
    <property type="nucleotide sequence ID" value="NZ_VCKW01000128.1"/>
</dbReference>
<proteinExistence type="predicted"/>
<dbReference type="EMBL" id="VCKW01000128">
    <property type="protein sequence ID" value="TMQ94735.1"/>
    <property type="molecule type" value="Genomic_DNA"/>
</dbReference>
<dbReference type="Pfam" id="PF19701">
    <property type="entry name" value="DUF6199"/>
    <property type="match status" value="1"/>
</dbReference>
<dbReference type="AlphaFoldDB" id="A0A5C4J7L5"/>
<organism evidence="2 3">
    <name type="scientific">Actinomadura soli</name>
    <dbReference type="NCBI Taxonomy" id="2508997"/>
    <lineage>
        <taxon>Bacteria</taxon>
        <taxon>Bacillati</taxon>
        <taxon>Actinomycetota</taxon>
        <taxon>Actinomycetes</taxon>
        <taxon>Streptosporangiales</taxon>
        <taxon>Thermomonosporaceae</taxon>
        <taxon>Actinomadura</taxon>
    </lineage>
</organism>
<gene>
    <name evidence="2" type="ORF">ETD83_23550</name>
</gene>
<evidence type="ECO:0000313" key="2">
    <source>
        <dbReference type="EMBL" id="TMQ94735.1"/>
    </source>
</evidence>
<evidence type="ECO:0000259" key="1">
    <source>
        <dbReference type="Pfam" id="PF19701"/>
    </source>
</evidence>
<dbReference type="Proteomes" id="UP000309174">
    <property type="component" value="Unassembled WGS sequence"/>
</dbReference>
<evidence type="ECO:0000313" key="3">
    <source>
        <dbReference type="Proteomes" id="UP000309174"/>
    </source>
</evidence>
<comment type="caution">
    <text evidence="2">The sequence shown here is derived from an EMBL/GenBank/DDBJ whole genome shotgun (WGS) entry which is preliminary data.</text>
</comment>
<protein>
    <recommendedName>
        <fullName evidence="1">DUF6199 domain-containing protein</fullName>
    </recommendedName>
</protein>
<keyword evidence="3" id="KW-1185">Reference proteome</keyword>
<reference evidence="2 3" key="1">
    <citation type="submission" date="2019-05" db="EMBL/GenBank/DDBJ databases">
        <title>Draft genome sequence of Actinomadura sp. 14C53.</title>
        <authorList>
            <person name="Saricaoglu S."/>
            <person name="Isik K."/>
        </authorList>
    </citation>
    <scope>NUCLEOTIDE SEQUENCE [LARGE SCALE GENOMIC DNA]</scope>
    <source>
        <strain evidence="2 3">14C53</strain>
    </source>
</reference>
<dbReference type="OrthoDB" id="4301915at2"/>
<name>A0A5C4J7L5_9ACTN</name>